<evidence type="ECO:0000313" key="1">
    <source>
        <dbReference type="EMBL" id="KUG29061.1"/>
    </source>
</evidence>
<gene>
    <name evidence="1" type="ORF">ASZ90_001054</name>
</gene>
<sequence length="84" mass="9672">MKEKDMSEKRLCPHCGQPLETWLGPPESGWGELLVCNNNGCCYYTGSQTDIRYKDEDNHLGCRYAENPDNNYKPFALLAWMPNI</sequence>
<reference evidence="1" key="1">
    <citation type="journal article" date="2015" name="Proc. Natl. Acad. Sci. U.S.A.">
        <title>Networks of energetic and metabolic interactions define dynamics in microbial communities.</title>
        <authorList>
            <person name="Embree M."/>
            <person name="Liu J.K."/>
            <person name="Al-Bassam M.M."/>
            <person name="Zengler K."/>
        </authorList>
    </citation>
    <scope>NUCLEOTIDE SEQUENCE</scope>
</reference>
<dbReference type="EMBL" id="LNQE01000137">
    <property type="protein sequence ID" value="KUG29061.1"/>
    <property type="molecule type" value="Genomic_DNA"/>
</dbReference>
<name>A0A0W8G7C9_9ZZZZ</name>
<proteinExistence type="predicted"/>
<dbReference type="AlphaFoldDB" id="A0A0W8G7C9"/>
<protein>
    <submittedName>
        <fullName evidence="1">Uncharacterized protein</fullName>
    </submittedName>
</protein>
<comment type="caution">
    <text evidence="1">The sequence shown here is derived from an EMBL/GenBank/DDBJ whole genome shotgun (WGS) entry which is preliminary data.</text>
</comment>
<organism evidence="1">
    <name type="scientific">hydrocarbon metagenome</name>
    <dbReference type="NCBI Taxonomy" id="938273"/>
    <lineage>
        <taxon>unclassified sequences</taxon>
        <taxon>metagenomes</taxon>
        <taxon>ecological metagenomes</taxon>
    </lineage>
</organism>
<accession>A0A0W8G7C9</accession>